<accession>A0ABD2Q8K6</accession>
<evidence type="ECO:0000256" key="1">
    <source>
        <dbReference type="ARBA" id="ARBA00022603"/>
    </source>
</evidence>
<comment type="caution">
    <text evidence="4">The sequence shown here is derived from an EMBL/GenBank/DDBJ whole genome shotgun (WGS) entry which is preliminary data.</text>
</comment>
<evidence type="ECO:0000313" key="4">
    <source>
        <dbReference type="EMBL" id="KAL3315890.1"/>
    </source>
</evidence>
<dbReference type="AlphaFoldDB" id="A0ABD2Q8K6"/>
<dbReference type="Gene3D" id="3.40.1280.10">
    <property type="match status" value="1"/>
</dbReference>
<dbReference type="GO" id="GO:0032259">
    <property type="term" value="P:methylation"/>
    <property type="evidence" value="ECO:0007669"/>
    <property type="project" value="UniProtKB-KW"/>
</dbReference>
<dbReference type="EMBL" id="JBJKFK010000644">
    <property type="protein sequence ID" value="KAL3315890.1"/>
    <property type="molecule type" value="Genomic_DNA"/>
</dbReference>
<gene>
    <name evidence="4" type="primary">MRM1</name>
    <name evidence="4" type="ORF">Ciccas_005470</name>
</gene>
<dbReference type="InterPro" id="IPR029028">
    <property type="entry name" value="Alpha/beta_knot_MTases"/>
</dbReference>
<dbReference type="Pfam" id="PF00588">
    <property type="entry name" value="SpoU_methylase"/>
    <property type="match status" value="1"/>
</dbReference>
<evidence type="ECO:0000313" key="5">
    <source>
        <dbReference type="Proteomes" id="UP001626550"/>
    </source>
</evidence>
<dbReference type="InterPro" id="IPR029026">
    <property type="entry name" value="tRNA_m1G_MTases_N"/>
</dbReference>
<dbReference type="GO" id="GO:0008168">
    <property type="term" value="F:methyltransferase activity"/>
    <property type="evidence" value="ECO:0007669"/>
    <property type="project" value="UniProtKB-KW"/>
</dbReference>
<evidence type="ECO:0000256" key="2">
    <source>
        <dbReference type="ARBA" id="ARBA00022679"/>
    </source>
</evidence>
<reference evidence="4 5" key="1">
    <citation type="submission" date="2024-11" db="EMBL/GenBank/DDBJ databases">
        <title>Adaptive evolution of stress response genes in parasites aligns with host niche diversity.</title>
        <authorList>
            <person name="Hahn C."/>
            <person name="Resl P."/>
        </authorList>
    </citation>
    <scope>NUCLEOTIDE SEQUENCE [LARGE SCALE GENOMIC DNA]</scope>
    <source>
        <strain evidence="4">EGGRZ-B1_66</strain>
        <tissue evidence="4">Body</tissue>
    </source>
</reference>
<name>A0ABD2Q8K6_9PLAT</name>
<sequence>MNLGSILRTASFFGLSNIIVPSYNFAPLSPLISKLSAGSMEQINFYKTSDIIELMKSFRRHSNHHVVATSGVRACNSVQSTANRKLIIAIGSEDLGLSREFLSIADSVYRIPGFMDNISPATHLDELYWDAQHTSSLNVAVATGIAFYNILNLNKTLSEVA</sequence>
<proteinExistence type="predicted"/>
<dbReference type="PANTHER" id="PTHR46103:SF1">
    <property type="entry name" value="RRNA METHYLTRANSFERASE 1, MITOCHONDRIAL"/>
    <property type="match status" value="1"/>
</dbReference>
<dbReference type="SUPFAM" id="SSF75217">
    <property type="entry name" value="alpha/beta knot"/>
    <property type="match status" value="1"/>
</dbReference>
<keyword evidence="2" id="KW-0808">Transferase</keyword>
<dbReference type="Proteomes" id="UP001626550">
    <property type="component" value="Unassembled WGS sequence"/>
</dbReference>
<protein>
    <submittedName>
        <fullName evidence="4">Ribose methyltransferase</fullName>
    </submittedName>
</protein>
<keyword evidence="5" id="KW-1185">Reference proteome</keyword>
<dbReference type="InterPro" id="IPR001537">
    <property type="entry name" value="SpoU_MeTrfase"/>
</dbReference>
<feature type="domain" description="tRNA/rRNA methyltransferase SpoU type" evidence="3">
    <location>
        <begin position="2"/>
        <end position="114"/>
    </location>
</feature>
<evidence type="ECO:0000259" key="3">
    <source>
        <dbReference type="Pfam" id="PF00588"/>
    </source>
</evidence>
<dbReference type="InterPro" id="IPR047182">
    <property type="entry name" value="MRM1"/>
</dbReference>
<keyword evidence="1 4" id="KW-0489">Methyltransferase</keyword>
<organism evidence="4 5">
    <name type="scientific">Cichlidogyrus casuarinus</name>
    <dbReference type="NCBI Taxonomy" id="1844966"/>
    <lineage>
        <taxon>Eukaryota</taxon>
        <taxon>Metazoa</taxon>
        <taxon>Spiralia</taxon>
        <taxon>Lophotrochozoa</taxon>
        <taxon>Platyhelminthes</taxon>
        <taxon>Monogenea</taxon>
        <taxon>Monopisthocotylea</taxon>
        <taxon>Dactylogyridea</taxon>
        <taxon>Ancyrocephalidae</taxon>
        <taxon>Cichlidogyrus</taxon>
    </lineage>
</organism>
<dbReference type="PANTHER" id="PTHR46103">
    <property type="entry name" value="RRNA METHYLTRANSFERASE 1, MITOCHONDRIAL"/>
    <property type="match status" value="1"/>
</dbReference>